<dbReference type="EMBL" id="GFTR01000695">
    <property type="protein sequence ID" value="JAW15731.1"/>
    <property type="molecule type" value="Transcribed_RNA"/>
</dbReference>
<accession>A0A224Y599</accession>
<protein>
    <submittedName>
        <fullName evidence="1">Putative secreted protein</fullName>
    </submittedName>
</protein>
<dbReference type="AlphaFoldDB" id="A0A224Y599"/>
<proteinExistence type="predicted"/>
<organism evidence="1">
    <name type="scientific">Panstrongylus lignarius</name>
    <dbReference type="NCBI Taxonomy" id="156445"/>
    <lineage>
        <taxon>Eukaryota</taxon>
        <taxon>Metazoa</taxon>
        <taxon>Ecdysozoa</taxon>
        <taxon>Arthropoda</taxon>
        <taxon>Hexapoda</taxon>
        <taxon>Insecta</taxon>
        <taxon>Pterygota</taxon>
        <taxon>Neoptera</taxon>
        <taxon>Paraneoptera</taxon>
        <taxon>Hemiptera</taxon>
        <taxon>Heteroptera</taxon>
        <taxon>Panheteroptera</taxon>
        <taxon>Cimicomorpha</taxon>
        <taxon>Reduviidae</taxon>
        <taxon>Triatominae</taxon>
        <taxon>Panstrongylus</taxon>
    </lineage>
</organism>
<evidence type="ECO:0000313" key="1">
    <source>
        <dbReference type="EMBL" id="JAW15731.1"/>
    </source>
</evidence>
<name>A0A224Y599_9HEMI</name>
<reference evidence="1" key="1">
    <citation type="journal article" date="2018" name="PLoS Negl. Trop. Dis.">
        <title>An insight into the salivary gland and fat body transcriptome of Panstrongylus lignarius (Hemiptera: Heteroptera), the main vector of Chagas disease in Peru.</title>
        <authorList>
            <person name="Nevoa J.C."/>
            <person name="Mendes M.T."/>
            <person name="da Silva M.V."/>
            <person name="Soares S.C."/>
            <person name="Oliveira C.J.F."/>
            <person name="Ribeiro J.M.C."/>
        </authorList>
    </citation>
    <scope>NUCLEOTIDE SEQUENCE</scope>
</reference>
<sequence length="77" mass="8603">MAPVVLRHASLWTPLSATRPPTCRALVHHTTAPWPTIGLTTLVYNHRVILGLNPQLFPHSRLHLPRAILALCVIFVK</sequence>